<dbReference type="InterPro" id="IPR032675">
    <property type="entry name" value="LRR_dom_sf"/>
</dbReference>
<feature type="region of interest" description="Disordered" evidence="2">
    <location>
        <begin position="517"/>
        <end position="536"/>
    </location>
</feature>
<reference evidence="3 4" key="1">
    <citation type="journal article" date="2020" name="ISME J.">
        <title>Uncovering the hidden diversity of litter-decomposition mechanisms in mushroom-forming fungi.</title>
        <authorList>
            <person name="Floudas D."/>
            <person name="Bentzer J."/>
            <person name="Ahren D."/>
            <person name="Johansson T."/>
            <person name="Persson P."/>
            <person name="Tunlid A."/>
        </authorList>
    </citation>
    <scope>NUCLEOTIDE SEQUENCE [LARGE SCALE GENOMIC DNA]</scope>
    <source>
        <strain evidence="3 4">CBS 101986</strain>
    </source>
</reference>
<sequence length="577" mass="64630">MDSLRANERLSDWERVDSEALGNSLQRSFPPLPSIQAHSAYTPSLDEEVLLSDVIHDIQTTIAGADDEIQQLQVQLAALKVHRDSLHKCLRSRQAVLSSIRRIPPEILSEIFLFASAGGRMRWPRPHNGLDTDDTPWVISRVCSFWRTVALSVPTLWSTLQLELTSNFSEISDRMKDQHLDDLMGCYLVHTKKRYAAAKEFLEACLVRSRHELLTFSISTREPIKRQSHGILRALVAHSTRWGDVSLDASLFPDYKDELATVKHKLPRLHRVRIGAWADYDAPPFTTHFDALEDAPALRELCLIHIRTPSEILSVPWSQITHLTSKGNNFQEGEFTQILQSSTNLVSLSTESERILEVGTSLSTVTLPELTKLSIINKGSYIAKTFQLITAPKLQELSVRAITSFYAEQAVAMLARSQCHVRKLTFHASFDVDALWNESRDENTAIARLLTQMPSVEDLHLTVLRAADSFIARMIQSPQIGGEAKTNLPNLRTFSLEDRHCLSAADLIESLCSRIMPRTPGSPSRSNDPPVDSDTEPMGLRSIKLQLYRPVAPKFVALDGLKALAKTHGVDLTIQCG</sequence>
<protein>
    <recommendedName>
        <fullName evidence="5">F-box domain-containing protein</fullName>
    </recommendedName>
</protein>
<evidence type="ECO:0000313" key="3">
    <source>
        <dbReference type="EMBL" id="KAF5309371.1"/>
    </source>
</evidence>
<evidence type="ECO:0008006" key="5">
    <source>
        <dbReference type="Google" id="ProtNLM"/>
    </source>
</evidence>
<name>A0A8H5ER94_9AGAR</name>
<dbReference type="PANTHER" id="PTHR38926:SF5">
    <property type="entry name" value="F-BOX AND LEUCINE-RICH REPEAT PROTEIN 6"/>
    <property type="match status" value="1"/>
</dbReference>
<evidence type="ECO:0000313" key="4">
    <source>
        <dbReference type="Proteomes" id="UP000567179"/>
    </source>
</evidence>
<evidence type="ECO:0000256" key="2">
    <source>
        <dbReference type="SAM" id="MobiDB-lite"/>
    </source>
</evidence>
<dbReference type="Proteomes" id="UP000567179">
    <property type="component" value="Unassembled WGS sequence"/>
</dbReference>
<dbReference type="OrthoDB" id="3025967at2759"/>
<evidence type="ECO:0000256" key="1">
    <source>
        <dbReference type="SAM" id="Coils"/>
    </source>
</evidence>
<dbReference type="PANTHER" id="PTHR38926">
    <property type="entry name" value="F-BOX DOMAIN CONTAINING PROTEIN, EXPRESSED"/>
    <property type="match status" value="1"/>
</dbReference>
<dbReference type="AlphaFoldDB" id="A0A8H5ER94"/>
<dbReference type="Gene3D" id="3.80.10.10">
    <property type="entry name" value="Ribonuclease Inhibitor"/>
    <property type="match status" value="1"/>
</dbReference>
<gene>
    <name evidence="3" type="ORF">D9619_012306</name>
</gene>
<keyword evidence="4" id="KW-1185">Reference proteome</keyword>
<keyword evidence="1" id="KW-0175">Coiled coil</keyword>
<feature type="coiled-coil region" evidence="1">
    <location>
        <begin position="55"/>
        <end position="82"/>
    </location>
</feature>
<dbReference type="Gene3D" id="1.20.1280.50">
    <property type="match status" value="1"/>
</dbReference>
<accession>A0A8H5ER94</accession>
<proteinExistence type="predicted"/>
<dbReference type="SUPFAM" id="SSF52047">
    <property type="entry name" value="RNI-like"/>
    <property type="match status" value="1"/>
</dbReference>
<organism evidence="3 4">
    <name type="scientific">Psilocybe cf. subviscida</name>
    <dbReference type="NCBI Taxonomy" id="2480587"/>
    <lineage>
        <taxon>Eukaryota</taxon>
        <taxon>Fungi</taxon>
        <taxon>Dikarya</taxon>
        <taxon>Basidiomycota</taxon>
        <taxon>Agaricomycotina</taxon>
        <taxon>Agaricomycetes</taxon>
        <taxon>Agaricomycetidae</taxon>
        <taxon>Agaricales</taxon>
        <taxon>Agaricineae</taxon>
        <taxon>Strophariaceae</taxon>
        <taxon>Psilocybe</taxon>
    </lineage>
</organism>
<dbReference type="EMBL" id="JAACJJ010000059">
    <property type="protein sequence ID" value="KAF5309371.1"/>
    <property type="molecule type" value="Genomic_DNA"/>
</dbReference>
<comment type="caution">
    <text evidence="3">The sequence shown here is derived from an EMBL/GenBank/DDBJ whole genome shotgun (WGS) entry which is preliminary data.</text>
</comment>